<dbReference type="InterPro" id="IPR036034">
    <property type="entry name" value="PDZ_sf"/>
</dbReference>
<reference evidence="11" key="1">
    <citation type="submission" date="2021-05" db="EMBL/GenBank/DDBJ databases">
        <title>Energy efficiency and biological interactions define the core microbiome of deep oligotrophic groundwater.</title>
        <authorList>
            <person name="Mehrshad M."/>
            <person name="Lopez-Fernandez M."/>
            <person name="Bell E."/>
            <person name="Bernier-Latmani R."/>
            <person name="Bertilsson S."/>
            <person name="Dopson M."/>
        </authorList>
    </citation>
    <scope>NUCLEOTIDE SEQUENCE</scope>
    <source>
        <strain evidence="11">Modern_marine.mb.64</strain>
    </source>
</reference>
<feature type="chain" id="PRO_5037163246" evidence="9">
    <location>
        <begin position="30"/>
        <end position="481"/>
    </location>
</feature>
<dbReference type="SMART" id="SM00228">
    <property type="entry name" value="PDZ"/>
    <property type="match status" value="2"/>
</dbReference>
<evidence type="ECO:0000256" key="4">
    <source>
        <dbReference type="ARBA" id="ARBA00022737"/>
    </source>
</evidence>
<evidence type="ECO:0000256" key="6">
    <source>
        <dbReference type="ARBA" id="ARBA00022825"/>
    </source>
</evidence>
<dbReference type="PRINTS" id="PR00834">
    <property type="entry name" value="PROTEASES2C"/>
</dbReference>
<gene>
    <name evidence="11" type="ORF">KJ970_00620</name>
</gene>
<dbReference type="GO" id="GO:0012501">
    <property type="term" value="P:programmed cell death"/>
    <property type="evidence" value="ECO:0007669"/>
    <property type="project" value="TreeGrafter"/>
</dbReference>
<dbReference type="GO" id="GO:0006508">
    <property type="term" value="P:proteolysis"/>
    <property type="evidence" value="ECO:0007669"/>
    <property type="project" value="UniProtKB-KW"/>
</dbReference>
<proteinExistence type="inferred from homology"/>
<comment type="similarity">
    <text evidence="1">Belongs to the peptidase S1C family.</text>
</comment>
<feature type="active site" description="Charge relay system" evidence="7">
    <location>
        <position position="222"/>
    </location>
</feature>
<name>A0A948RQZ3_UNCEI</name>
<evidence type="ECO:0000256" key="1">
    <source>
        <dbReference type="ARBA" id="ARBA00010541"/>
    </source>
</evidence>
<dbReference type="EMBL" id="JAHJDP010000004">
    <property type="protein sequence ID" value="MBU2689403.1"/>
    <property type="molecule type" value="Genomic_DNA"/>
</dbReference>
<dbReference type="Gene3D" id="2.30.42.10">
    <property type="match status" value="2"/>
</dbReference>
<dbReference type="PANTHER" id="PTHR22939">
    <property type="entry name" value="SERINE PROTEASE FAMILY S1C HTRA-RELATED"/>
    <property type="match status" value="1"/>
</dbReference>
<feature type="active site" description="Charge relay system" evidence="7">
    <location>
        <position position="144"/>
    </location>
</feature>
<sequence length="481" mass="51666">MSTLRKSIGWLGILGLVLLLANASLPAMADPSYGNDRETAHALSNAFASAAEEVMPAVVTITSFKVIRFSSREDPFWRFFGNPNEQPEEREIPQQGLGSGVIVRDDGIILTNNHVVAEAEELTVLLADGRELKAEIVGRDPKTDLAVIRIAADENVSNLPVAHLGDSDVMRVGDWVLAAGSPFQLNQTVTAGIISAKGRSNLRLASYEDFIQTDAAINPGNSGGAMINLDGQVIGINTAIASRNGGYQGIGFAIPINMARQVMDSILTHGRVIRGQLGVYIQEITREMSEALELGTLKGALVSQVNENGPADKAGIRERDVIIALDGKPVENMQDLRFRIAGLPPDTRVAVTILRDGEKKTIDVVLGELEDEEAEIIPASLSNDWQDKLGFRLEALTSAIRSQLDLDESVKGIVVESVEPTGSAAEAGLRPGDVIEKVGDKKIEALVDFKNALDALDGSKPFVLRVTRGPQKLFLAMVLPK</sequence>
<feature type="active site" description="Charge relay system" evidence="7">
    <location>
        <position position="114"/>
    </location>
</feature>
<dbReference type="SUPFAM" id="SSF50494">
    <property type="entry name" value="Trypsin-like serine proteases"/>
    <property type="match status" value="1"/>
</dbReference>
<dbReference type="PROSITE" id="PS50106">
    <property type="entry name" value="PDZ"/>
    <property type="match status" value="2"/>
</dbReference>
<dbReference type="InterPro" id="IPR009003">
    <property type="entry name" value="Peptidase_S1_PA"/>
</dbReference>
<evidence type="ECO:0000256" key="8">
    <source>
        <dbReference type="PIRSR" id="PIRSR611782-2"/>
    </source>
</evidence>
<dbReference type="Gene3D" id="2.40.10.120">
    <property type="match status" value="1"/>
</dbReference>
<feature type="binding site" evidence="8">
    <location>
        <position position="114"/>
    </location>
    <ligand>
        <name>substrate</name>
    </ligand>
</feature>
<evidence type="ECO:0000313" key="11">
    <source>
        <dbReference type="EMBL" id="MBU2689403.1"/>
    </source>
</evidence>
<dbReference type="InterPro" id="IPR011782">
    <property type="entry name" value="Pept_S1C_Do"/>
</dbReference>
<keyword evidence="3 9" id="KW-0732">Signal</keyword>
<dbReference type="SUPFAM" id="SSF50156">
    <property type="entry name" value="PDZ domain-like"/>
    <property type="match status" value="2"/>
</dbReference>
<accession>A0A948RQZ3</accession>
<dbReference type="InterPro" id="IPR001478">
    <property type="entry name" value="PDZ"/>
</dbReference>
<keyword evidence="6" id="KW-0720">Serine protease</keyword>
<organism evidence="11 12">
    <name type="scientific">Eiseniibacteriota bacterium</name>
    <dbReference type="NCBI Taxonomy" id="2212470"/>
    <lineage>
        <taxon>Bacteria</taxon>
        <taxon>Candidatus Eiseniibacteriota</taxon>
    </lineage>
</organism>
<evidence type="ECO:0000256" key="2">
    <source>
        <dbReference type="ARBA" id="ARBA00022670"/>
    </source>
</evidence>
<evidence type="ECO:0000256" key="9">
    <source>
        <dbReference type="SAM" id="SignalP"/>
    </source>
</evidence>
<feature type="binding site" evidence="8">
    <location>
        <position position="144"/>
    </location>
    <ligand>
        <name>substrate</name>
    </ligand>
</feature>
<feature type="domain" description="PDZ" evidence="10">
    <location>
        <begin position="378"/>
        <end position="446"/>
    </location>
</feature>
<dbReference type="GO" id="GO:0004252">
    <property type="term" value="F:serine-type endopeptidase activity"/>
    <property type="evidence" value="ECO:0007669"/>
    <property type="project" value="InterPro"/>
</dbReference>
<dbReference type="Proteomes" id="UP000777784">
    <property type="component" value="Unassembled WGS sequence"/>
</dbReference>
<dbReference type="PANTHER" id="PTHR22939:SF129">
    <property type="entry name" value="SERINE PROTEASE HTRA2, MITOCHONDRIAL"/>
    <property type="match status" value="1"/>
</dbReference>
<keyword evidence="2" id="KW-0645">Protease</keyword>
<evidence type="ECO:0000259" key="10">
    <source>
        <dbReference type="PROSITE" id="PS50106"/>
    </source>
</evidence>
<evidence type="ECO:0000256" key="5">
    <source>
        <dbReference type="ARBA" id="ARBA00022801"/>
    </source>
</evidence>
<dbReference type="InterPro" id="IPR001940">
    <property type="entry name" value="Peptidase_S1C"/>
</dbReference>
<evidence type="ECO:0000313" key="12">
    <source>
        <dbReference type="Proteomes" id="UP000777784"/>
    </source>
</evidence>
<dbReference type="Pfam" id="PF13365">
    <property type="entry name" value="Trypsin_2"/>
    <property type="match status" value="1"/>
</dbReference>
<keyword evidence="5" id="KW-0378">Hydrolase</keyword>
<evidence type="ECO:0000256" key="3">
    <source>
        <dbReference type="ARBA" id="ARBA00022729"/>
    </source>
</evidence>
<feature type="domain" description="PDZ" evidence="10">
    <location>
        <begin position="266"/>
        <end position="333"/>
    </location>
</feature>
<keyword evidence="4" id="KW-0677">Repeat</keyword>
<dbReference type="Pfam" id="PF13180">
    <property type="entry name" value="PDZ_2"/>
    <property type="match status" value="2"/>
</dbReference>
<dbReference type="CDD" id="cd10839">
    <property type="entry name" value="cpPDZ1_DegP-like"/>
    <property type="match status" value="1"/>
</dbReference>
<dbReference type="AlphaFoldDB" id="A0A948RQZ3"/>
<comment type="caution">
    <text evidence="11">The sequence shown here is derived from an EMBL/GenBank/DDBJ whole genome shotgun (WGS) entry which is preliminary data.</text>
</comment>
<feature type="binding site" evidence="8">
    <location>
        <begin position="220"/>
        <end position="222"/>
    </location>
    <ligand>
        <name>substrate</name>
    </ligand>
</feature>
<protein>
    <submittedName>
        <fullName evidence="11">DegQ family serine endoprotease</fullName>
    </submittedName>
</protein>
<dbReference type="NCBIfam" id="TIGR02037">
    <property type="entry name" value="degP_htrA_DO"/>
    <property type="match status" value="1"/>
</dbReference>
<evidence type="ECO:0000256" key="7">
    <source>
        <dbReference type="PIRSR" id="PIRSR611782-1"/>
    </source>
</evidence>
<feature type="signal peptide" evidence="9">
    <location>
        <begin position="1"/>
        <end position="29"/>
    </location>
</feature>